<evidence type="ECO:0000313" key="2">
    <source>
        <dbReference type="Proteomes" id="UP000024635"/>
    </source>
</evidence>
<dbReference type="EMBL" id="JARK01001482">
    <property type="protein sequence ID" value="EYB96853.1"/>
    <property type="molecule type" value="Genomic_DNA"/>
</dbReference>
<reference evidence="2" key="1">
    <citation type="journal article" date="2015" name="Nat. Genet.">
        <title>The genome and transcriptome of the zoonotic hookworm Ancylostoma ceylanicum identify infection-specific gene families.</title>
        <authorList>
            <person name="Schwarz E.M."/>
            <person name="Hu Y."/>
            <person name="Antoshechkin I."/>
            <person name="Miller M.M."/>
            <person name="Sternberg P.W."/>
            <person name="Aroian R.V."/>
        </authorList>
    </citation>
    <scope>NUCLEOTIDE SEQUENCE</scope>
    <source>
        <strain evidence="2">HY135</strain>
    </source>
</reference>
<protein>
    <submittedName>
        <fullName evidence="1">Uncharacterized protein</fullName>
    </submittedName>
</protein>
<organism evidence="1 2">
    <name type="scientific">Ancylostoma ceylanicum</name>
    <dbReference type="NCBI Taxonomy" id="53326"/>
    <lineage>
        <taxon>Eukaryota</taxon>
        <taxon>Metazoa</taxon>
        <taxon>Ecdysozoa</taxon>
        <taxon>Nematoda</taxon>
        <taxon>Chromadorea</taxon>
        <taxon>Rhabditida</taxon>
        <taxon>Rhabditina</taxon>
        <taxon>Rhabditomorpha</taxon>
        <taxon>Strongyloidea</taxon>
        <taxon>Ancylostomatidae</taxon>
        <taxon>Ancylostomatinae</taxon>
        <taxon>Ancylostoma</taxon>
    </lineage>
</organism>
<dbReference type="Proteomes" id="UP000024635">
    <property type="component" value="Unassembled WGS sequence"/>
</dbReference>
<keyword evidence="2" id="KW-1185">Reference proteome</keyword>
<evidence type="ECO:0000313" key="1">
    <source>
        <dbReference type="EMBL" id="EYB96853.1"/>
    </source>
</evidence>
<name>A0A016T1H6_9BILA</name>
<dbReference type="OrthoDB" id="5863021at2759"/>
<dbReference type="AlphaFoldDB" id="A0A016T1H6"/>
<comment type="caution">
    <text evidence="1">The sequence shown here is derived from an EMBL/GenBank/DDBJ whole genome shotgun (WGS) entry which is preliminary data.</text>
</comment>
<proteinExistence type="predicted"/>
<gene>
    <name evidence="1" type="primary">Acey_s0146.g2535</name>
    <name evidence="1" type="ORF">Y032_0146g2535</name>
</gene>
<accession>A0A016T1H6</accession>
<sequence length="189" mass="21648">MVSQDNHTDHIRDMSEIRIHDFPEDSDELAFEMSTISNKQDDTPSIILLSRFSCLTTALRTFVIVGKAIHQSVSRVNTHANIPIVLQKLNQFSLGSNITTDDLIISETLLSAQAHRNVSVEDLRKRFPNKRIYRDSNGIVRNDSRLQNVDIPYDAEAPIYIDNHSDLADYSWWTFMSIMHIVEKSTLFA</sequence>